<feature type="domain" description="tRNA nucleotidyltransferase/poly(A) polymerase RNA and SrmB- binding" evidence="11">
    <location>
        <begin position="172"/>
        <end position="230"/>
    </location>
</feature>
<evidence type="ECO:0000256" key="7">
    <source>
        <dbReference type="ARBA" id="ARBA00022842"/>
    </source>
</evidence>
<dbReference type="Gene3D" id="1.10.3090.10">
    <property type="entry name" value="cca-adding enzyme, domain 2"/>
    <property type="match status" value="1"/>
</dbReference>
<dbReference type="Pfam" id="PF12627">
    <property type="entry name" value="PolyA_pol_RNAbd"/>
    <property type="match status" value="1"/>
</dbReference>
<accession>A0A2S7F7H6</accession>
<dbReference type="Proteomes" id="UP000238081">
    <property type="component" value="Unassembled WGS sequence"/>
</dbReference>
<proteinExistence type="inferred from homology"/>
<dbReference type="InterPro" id="IPR043519">
    <property type="entry name" value="NT_sf"/>
</dbReference>
<gene>
    <name evidence="13" type="ORF">AWN73_04445</name>
</gene>
<evidence type="ECO:0000256" key="5">
    <source>
        <dbReference type="ARBA" id="ARBA00022723"/>
    </source>
</evidence>
<organism evidence="13 14">
    <name type="scientific">Clostridium butyricum</name>
    <dbReference type="NCBI Taxonomy" id="1492"/>
    <lineage>
        <taxon>Bacteria</taxon>
        <taxon>Bacillati</taxon>
        <taxon>Bacillota</taxon>
        <taxon>Clostridia</taxon>
        <taxon>Eubacteriales</taxon>
        <taxon>Clostridiaceae</taxon>
        <taxon>Clostridium</taxon>
    </lineage>
</organism>
<dbReference type="GO" id="GO:0008033">
    <property type="term" value="P:tRNA processing"/>
    <property type="evidence" value="ECO:0007669"/>
    <property type="project" value="UniProtKB-KW"/>
</dbReference>
<comment type="similarity">
    <text evidence="9">Belongs to the tRNA nucleotidyltransferase/poly(A) polymerase family.</text>
</comment>
<comment type="caution">
    <text evidence="13">The sequence shown here is derived from an EMBL/GenBank/DDBJ whole genome shotgun (WGS) entry which is preliminary data.</text>
</comment>
<name>A0A2S7F7H6_CLOBU</name>
<evidence type="ECO:0000259" key="11">
    <source>
        <dbReference type="Pfam" id="PF12627"/>
    </source>
</evidence>
<evidence type="ECO:0000259" key="10">
    <source>
        <dbReference type="Pfam" id="PF01743"/>
    </source>
</evidence>
<dbReference type="Pfam" id="PF01743">
    <property type="entry name" value="PolyA_pol"/>
    <property type="match status" value="1"/>
</dbReference>
<keyword evidence="2 9" id="KW-0808">Transferase</keyword>
<dbReference type="Gene3D" id="3.30.460.10">
    <property type="entry name" value="Beta Polymerase, domain 2"/>
    <property type="match status" value="1"/>
</dbReference>
<dbReference type="RefSeq" id="WP_043662553.1">
    <property type="nucleotide sequence ID" value="NZ_JSEG01000004.1"/>
</dbReference>
<keyword evidence="6" id="KW-0547">Nucleotide-binding</keyword>
<evidence type="ECO:0000256" key="4">
    <source>
        <dbReference type="ARBA" id="ARBA00022695"/>
    </source>
</evidence>
<dbReference type="GO" id="GO:0000049">
    <property type="term" value="F:tRNA binding"/>
    <property type="evidence" value="ECO:0007669"/>
    <property type="project" value="TreeGrafter"/>
</dbReference>
<dbReference type="Gene3D" id="1.10.246.80">
    <property type="match status" value="1"/>
</dbReference>
<dbReference type="SUPFAM" id="SSF81301">
    <property type="entry name" value="Nucleotidyltransferase"/>
    <property type="match status" value="1"/>
</dbReference>
<keyword evidence="4 13" id="KW-0548">Nucleotidyltransferase</keyword>
<protein>
    <submittedName>
        <fullName evidence="13">Polynucleotide adenylyltransferase</fullName>
    </submittedName>
</protein>
<evidence type="ECO:0000313" key="13">
    <source>
        <dbReference type="EMBL" id="PPV13013.1"/>
    </source>
</evidence>
<keyword evidence="5" id="KW-0479">Metal-binding</keyword>
<evidence type="ECO:0000256" key="9">
    <source>
        <dbReference type="RuleBase" id="RU003953"/>
    </source>
</evidence>
<dbReference type="Pfam" id="PF13735">
    <property type="entry name" value="tRNA_NucTran2_2"/>
    <property type="match status" value="1"/>
</dbReference>
<keyword evidence="8 9" id="KW-0694">RNA-binding</keyword>
<dbReference type="GO" id="GO:0000166">
    <property type="term" value="F:nucleotide binding"/>
    <property type="evidence" value="ECO:0007669"/>
    <property type="project" value="UniProtKB-KW"/>
</dbReference>
<feature type="domain" description="Poly A polymerase head" evidence="10">
    <location>
        <begin position="26"/>
        <end position="145"/>
    </location>
</feature>
<sequence>MNYNLKIPSDVQYIINVLIENGYEGYMVGGCVRDLLINREPNDYDITTNAKPEVVARLFDKVILTGLKHGTVTVVINKVQYEVTTYREDGEYKDSRHPENVKFVTDIKNDLSRRDFTINAMAYNKEKGLIDYFDGLSDLKNKVIRTVGNPEKRFTEDSLRMLRAVRFAVQLDFKIEESIIQSIKILNNNLEFISKERIREEFNKIILKDPNGLKLLHECSILKYIADDLDKAYDYYINDKIKCYNLYEHLILSSCNIKKDLSLRLTMLFHDLGKLKDWNNKLEKVDNIFIESACIAEKILRSLKYDNGTIKKVKRLITYMHSDLEDKVSIKKLLNIIDVELFEDLIKVKKAHIISENIEEVKLLNIEKIYCEIIEKNECFRIRDMRINGEDIIKIGVKKGKDVGIMLNYLLCKVIEDNNLNYKKKLLELAEDKLSMSI</sequence>
<dbReference type="InterPro" id="IPR032828">
    <property type="entry name" value="PolyA_RNA-bd"/>
</dbReference>
<dbReference type="PANTHER" id="PTHR46173">
    <property type="entry name" value="CCA TRNA NUCLEOTIDYLTRANSFERASE 1, MITOCHONDRIAL"/>
    <property type="match status" value="1"/>
</dbReference>
<evidence type="ECO:0000256" key="6">
    <source>
        <dbReference type="ARBA" id="ARBA00022741"/>
    </source>
</evidence>
<dbReference type="PANTHER" id="PTHR46173:SF1">
    <property type="entry name" value="CCA TRNA NUCLEOTIDYLTRANSFERASE 1, MITOCHONDRIAL"/>
    <property type="match status" value="1"/>
</dbReference>
<dbReference type="GO" id="GO:0046872">
    <property type="term" value="F:metal ion binding"/>
    <property type="evidence" value="ECO:0007669"/>
    <property type="project" value="UniProtKB-KW"/>
</dbReference>
<keyword evidence="7" id="KW-0460">Magnesium</keyword>
<dbReference type="EMBL" id="LRDH01000129">
    <property type="protein sequence ID" value="PPV13013.1"/>
    <property type="molecule type" value="Genomic_DNA"/>
</dbReference>
<evidence type="ECO:0000313" key="14">
    <source>
        <dbReference type="Proteomes" id="UP000238081"/>
    </source>
</evidence>
<dbReference type="CDD" id="cd05398">
    <property type="entry name" value="NT_ClassII-CCAase"/>
    <property type="match status" value="1"/>
</dbReference>
<reference evidence="13 14" key="1">
    <citation type="submission" date="2016-01" db="EMBL/GenBank/DDBJ databases">
        <title>Characterization of the Clostridium difficile lineages that are prevalent in Hong Kong and China.</title>
        <authorList>
            <person name="Kwok J.S.-L."/>
            <person name="Lam W.-Y."/>
            <person name="Ip M."/>
            <person name="Chan T.-F."/>
            <person name="Hawkey P.M."/>
            <person name="Tsui S.K.-W."/>
        </authorList>
    </citation>
    <scope>NUCLEOTIDE SEQUENCE [LARGE SCALE GENOMIC DNA]</scope>
    <source>
        <strain evidence="13 14">300064</strain>
    </source>
</reference>
<dbReference type="GO" id="GO:0016779">
    <property type="term" value="F:nucleotidyltransferase activity"/>
    <property type="evidence" value="ECO:0007669"/>
    <property type="project" value="UniProtKB-KW"/>
</dbReference>
<keyword evidence="3" id="KW-0819">tRNA processing</keyword>
<dbReference type="InterPro" id="IPR032810">
    <property type="entry name" value="CCA-adding_enz_C"/>
</dbReference>
<evidence type="ECO:0000256" key="8">
    <source>
        <dbReference type="ARBA" id="ARBA00022884"/>
    </source>
</evidence>
<evidence type="ECO:0000256" key="3">
    <source>
        <dbReference type="ARBA" id="ARBA00022694"/>
    </source>
</evidence>
<evidence type="ECO:0000256" key="1">
    <source>
        <dbReference type="ARBA" id="ARBA00001946"/>
    </source>
</evidence>
<evidence type="ECO:0000256" key="2">
    <source>
        <dbReference type="ARBA" id="ARBA00022679"/>
    </source>
</evidence>
<evidence type="ECO:0000259" key="12">
    <source>
        <dbReference type="Pfam" id="PF13735"/>
    </source>
</evidence>
<comment type="cofactor">
    <cofactor evidence="1">
        <name>Mg(2+)</name>
        <dbReference type="ChEBI" id="CHEBI:18420"/>
    </cofactor>
</comment>
<dbReference type="InterPro" id="IPR002646">
    <property type="entry name" value="PolA_pol_head_dom"/>
</dbReference>
<dbReference type="InterPro" id="IPR050264">
    <property type="entry name" value="Bact_CCA-adding_enz_type3_sf"/>
</dbReference>
<feature type="domain" description="CCA-adding enzyme C-terminal" evidence="12">
    <location>
        <begin position="296"/>
        <end position="429"/>
    </location>
</feature>
<dbReference type="SUPFAM" id="SSF81891">
    <property type="entry name" value="Poly A polymerase C-terminal region-like"/>
    <property type="match status" value="1"/>
</dbReference>
<dbReference type="AlphaFoldDB" id="A0A2S7F7H6"/>